<keyword evidence="2" id="KW-1003">Cell membrane</keyword>
<dbReference type="PANTHER" id="PTHR33529:SF2">
    <property type="entry name" value="LIPOPOLYSACCHARIDE EXPORT SYSTEM PERMEASE PROTEIN LPTG"/>
    <property type="match status" value="1"/>
</dbReference>
<proteinExistence type="predicted"/>
<feature type="transmembrane region" description="Helical" evidence="6">
    <location>
        <begin position="35"/>
        <end position="61"/>
    </location>
</feature>
<name>A0A4Y6V697_9PROT</name>
<evidence type="ECO:0000313" key="7">
    <source>
        <dbReference type="EMBL" id="QDH24096.1"/>
    </source>
</evidence>
<dbReference type="Pfam" id="PF03739">
    <property type="entry name" value="LptF_LptG"/>
    <property type="match status" value="1"/>
</dbReference>
<keyword evidence="5 6" id="KW-0472">Membrane</keyword>
<dbReference type="PANTHER" id="PTHR33529">
    <property type="entry name" value="SLR0882 PROTEIN-RELATED"/>
    <property type="match status" value="1"/>
</dbReference>
<protein>
    <submittedName>
        <fullName evidence="7">LPS export ABC transporter permease LptG</fullName>
    </submittedName>
</protein>
<sequence>MTSISRTARHLFETIQIFIVGHGVKPGFSTTLAIYIARVFTLCTVGTILALTGLVSLFDFIDLLRRVAAHPASPSALALEIALLHIPFYLIYVLPFGILLGGIICFFRLTRSSELIVARAAGISAWQFLASPLACALMMGILTTTAVSSLSSTFYRKAEQLDQTYLRSGGSSLTLKSGSLWLRQADDGLVNHGVAILHGQSVELTHHELILHGVTLFRLDAHDALILRVEAPEASLLNNEWRLPEASELKADHLPTPIGSLSLPSDLTISRIQESFASPDTLSVFALPGFIELMERSGFPSIRHRLHLQSLLALPILAGTMALVSAGFSMRPTRRGGVARMLGSGVAAGFALFTISKVAEKFGESGALPPVLAAWAPTGAGLCLALALLLYMEDG</sequence>
<keyword evidence="4 6" id="KW-1133">Transmembrane helix</keyword>
<feature type="transmembrane region" description="Helical" evidence="6">
    <location>
        <begin position="338"/>
        <end position="359"/>
    </location>
</feature>
<comment type="subcellular location">
    <subcellularLocation>
        <location evidence="1">Cell membrane</location>
        <topology evidence="1">Multi-pass membrane protein</topology>
    </subcellularLocation>
</comment>
<evidence type="ECO:0000256" key="5">
    <source>
        <dbReference type="ARBA" id="ARBA00023136"/>
    </source>
</evidence>
<dbReference type="GO" id="GO:0043190">
    <property type="term" value="C:ATP-binding cassette (ABC) transporter complex"/>
    <property type="evidence" value="ECO:0007669"/>
    <property type="project" value="InterPro"/>
</dbReference>
<keyword evidence="3 6" id="KW-0812">Transmembrane</keyword>
<dbReference type="EMBL" id="CP032485">
    <property type="protein sequence ID" value="QDH24096.1"/>
    <property type="molecule type" value="Genomic_DNA"/>
</dbReference>
<evidence type="ECO:0000256" key="3">
    <source>
        <dbReference type="ARBA" id="ARBA00022692"/>
    </source>
</evidence>
<feature type="transmembrane region" description="Helical" evidence="6">
    <location>
        <begin position="371"/>
        <end position="392"/>
    </location>
</feature>
<feature type="transmembrane region" description="Helical" evidence="6">
    <location>
        <begin position="81"/>
        <end position="107"/>
    </location>
</feature>
<dbReference type="InterPro" id="IPR005495">
    <property type="entry name" value="LptG/LptF_permease"/>
</dbReference>
<dbReference type="OrthoDB" id="9798468at2"/>
<dbReference type="AlphaFoldDB" id="A0A4Y6V697"/>
<dbReference type="KEGG" id="ntn:D5366_01135"/>
<evidence type="ECO:0000256" key="6">
    <source>
        <dbReference type="SAM" id="Phobius"/>
    </source>
</evidence>
<dbReference type="Proteomes" id="UP000317214">
    <property type="component" value="Chromosome"/>
</dbReference>
<dbReference type="InterPro" id="IPR030923">
    <property type="entry name" value="LptG"/>
</dbReference>
<feature type="transmembrane region" description="Helical" evidence="6">
    <location>
        <begin position="306"/>
        <end position="326"/>
    </location>
</feature>
<dbReference type="RefSeq" id="WP_141491933.1">
    <property type="nucleotide sequence ID" value="NZ_CP032485.1"/>
</dbReference>
<dbReference type="NCBIfam" id="TIGR04408">
    <property type="entry name" value="LptG_lptG"/>
    <property type="match status" value="1"/>
</dbReference>
<dbReference type="GO" id="GO:0055085">
    <property type="term" value="P:transmembrane transport"/>
    <property type="evidence" value="ECO:0007669"/>
    <property type="project" value="InterPro"/>
</dbReference>
<feature type="transmembrane region" description="Helical" evidence="6">
    <location>
        <begin position="128"/>
        <end position="150"/>
    </location>
</feature>
<dbReference type="GO" id="GO:0015920">
    <property type="term" value="P:lipopolysaccharide transport"/>
    <property type="evidence" value="ECO:0007669"/>
    <property type="project" value="TreeGrafter"/>
</dbReference>
<keyword evidence="8" id="KW-1185">Reference proteome</keyword>
<evidence type="ECO:0000256" key="4">
    <source>
        <dbReference type="ARBA" id="ARBA00022989"/>
    </source>
</evidence>
<reference evidence="7 8" key="1">
    <citation type="submission" date="2018-09" db="EMBL/GenBank/DDBJ databases">
        <title>The complete genome sequence of Neokomagataea tanensis NBRC 106556(T).</title>
        <authorList>
            <person name="Chua K.-O."/>
            <person name="See-Too W.-S."/>
            <person name="Hong K.-W."/>
            <person name="Yin W.-F."/>
            <person name="Chan K.-G."/>
        </authorList>
    </citation>
    <scope>NUCLEOTIDE SEQUENCE [LARGE SCALE GENOMIC DNA]</scope>
    <source>
        <strain evidence="8">AH13 \ NBRC 106556</strain>
    </source>
</reference>
<organism evidence="7 8">
    <name type="scientific">Neokomagataea tanensis</name>
    <dbReference type="NCBI Taxonomy" id="661191"/>
    <lineage>
        <taxon>Bacteria</taxon>
        <taxon>Pseudomonadati</taxon>
        <taxon>Pseudomonadota</taxon>
        <taxon>Alphaproteobacteria</taxon>
        <taxon>Acetobacterales</taxon>
        <taxon>Acetobacteraceae</taxon>
        <taxon>Neokomagataea</taxon>
    </lineage>
</organism>
<evidence type="ECO:0000256" key="2">
    <source>
        <dbReference type="ARBA" id="ARBA00022475"/>
    </source>
</evidence>
<evidence type="ECO:0000313" key="8">
    <source>
        <dbReference type="Proteomes" id="UP000317214"/>
    </source>
</evidence>
<gene>
    <name evidence="7" type="primary">lptG</name>
    <name evidence="7" type="ORF">D5366_01135</name>
</gene>
<accession>A0A4Y6V697</accession>
<evidence type="ECO:0000256" key="1">
    <source>
        <dbReference type="ARBA" id="ARBA00004651"/>
    </source>
</evidence>